<dbReference type="SMART" id="SM00365">
    <property type="entry name" value="LRR_SD22"/>
    <property type="match status" value="4"/>
</dbReference>
<proteinExistence type="predicted"/>
<dbReference type="InterPro" id="IPR001611">
    <property type="entry name" value="Leu-rich_rpt"/>
</dbReference>
<dbReference type="Pfam" id="PF12799">
    <property type="entry name" value="LRR_4"/>
    <property type="match status" value="1"/>
</dbReference>
<dbReference type="SUPFAM" id="SSF52058">
    <property type="entry name" value="L domain-like"/>
    <property type="match status" value="1"/>
</dbReference>
<feature type="compositionally biased region" description="Low complexity" evidence="3">
    <location>
        <begin position="466"/>
        <end position="481"/>
    </location>
</feature>
<dbReference type="PANTHER" id="PTHR46652:SF3">
    <property type="entry name" value="LEUCINE-RICH REPEAT-CONTAINING PROTEIN 9"/>
    <property type="match status" value="1"/>
</dbReference>
<protein>
    <submittedName>
        <fullName evidence="4">Leucine Rich repeat-containing protein</fullName>
    </submittedName>
</protein>
<evidence type="ECO:0000256" key="2">
    <source>
        <dbReference type="ARBA" id="ARBA00022737"/>
    </source>
</evidence>
<reference evidence="4 5" key="1">
    <citation type="submission" date="2016-11" db="EMBL/GenBank/DDBJ databases">
        <authorList>
            <person name="Jaros S."/>
            <person name="Januszkiewicz K."/>
            <person name="Wedrychowicz H."/>
        </authorList>
    </citation>
    <scope>NUCLEOTIDE SEQUENCE [LARGE SCALE GENOMIC DNA]</scope>
    <source>
        <strain evidence="4 5">DSM 3089</strain>
    </source>
</reference>
<dbReference type="InterPro" id="IPR032675">
    <property type="entry name" value="LRR_dom_sf"/>
</dbReference>
<dbReference type="AlphaFoldDB" id="A0A1M5WNN8"/>
<evidence type="ECO:0000313" key="4">
    <source>
        <dbReference type="EMBL" id="SHH89117.1"/>
    </source>
</evidence>
<dbReference type="Gene3D" id="3.80.10.10">
    <property type="entry name" value="Ribonuclease Inhibitor"/>
    <property type="match status" value="1"/>
</dbReference>
<dbReference type="Proteomes" id="UP000184526">
    <property type="component" value="Unassembled WGS sequence"/>
</dbReference>
<dbReference type="Pfam" id="PF13516">
    <property type="entry name" value="LRR_6"/>
    <property type="match status" value="1"/>
</dbReference>
<keyword evidence="2" id="KW-0677">Repeat</keyword>
<dbReference type="RefSeq" id="WP_072831658.1">
    <property type="nucleotide sequence ID" value="NZ_FQXP01000006.1"/>
</dbReference>
<dbReference type="InterPro" id="IPR025875">
    <property type="entry name" value="Leu-rich_rpt_4"/>
</dbReference>
<organism evidence="4 5">
    <name type="scientific">Clostridium collagenovorans DSM 3089</name>
    <dbReference type="NCBI Taxonomy" id="1121306"/>
    <lineage>
        <taxon>Bacteria</taxon>
        <taxon>Bacillati</taxon>
        <taxon>Bacillota</taxon>
        <taxon>Clostridia</taxon>
        <taxon>Eubacteriales</taxon>
        <taxon>Clostridiaceae</taxon>
        <taxon>Clostridium</taxon>
    </lineage>
</organism>
<name>A0A1M5WNN8_9CLOT</name>
<keyword evidence="5" id="KW-1185">Reference proteome</keyword>
<gene>
    <name evidence="4" type="ORF">SAMN02745196_01762</name>
</gene>
<dbReference type="PANTHER" id="PTHR46652">
    <property type="entry name" value="LEUCINE-RICH REPEAT AND IQ DOMAIN-CONTAINING PROTEIN 1-RELATED"/>
    <property type="match status" value="1"/>
</dbReference>
<dbReference type="EMBL" id="FQXP01000006">
    <property type="protein sequence ID" value="SHH89117.1"/>
    <property type="molecule type" value="Genomic_DNA"/>
</dbReference>
<sequence>MIRKKVVAIAMAAAVTLTIIPNNFTGTLLVQAEESAMEANAVEENITEENMGQVVEIPDSRLKEAINATLDKSKDPEAQITVAEMKSLTKLDTAVLPFIGMSEGQPNRGVKDITGLEYATNLTYLDLSENEISDLRPIQNLTNLTYLELDRNMLGDITPLSNLVNLVHLNIYNNTAITDTTAISGLENLEWLDLHFANRGKEKVNVVPLGKLTKLKYLNFESNHITDISFVKTLSNIEEIGVGANHILDMSPLSALIQRAWVDWDGAYVGMYGQILENPVNIDIDYKENTFKIEDPVKGLDEYMAANEATPEASIMNGQENENVSAKYNAETKEVEITIKENPLDTAREIKTAILLDYGFYTLTMNINIKQDISPIFKKNVVLSNDGNGKVMINGLENNALLEKGHHTVSVMPNEGYELDKLYLNDKDITEEFTANNKDGAMDFEVLEDGKFHATFKKFKVVAPDNETTEGTTDGGNNKNNESVKKEDKVNENKTPVTADNNDLSQVAGVALLSALVVGVLNRRRKLSK</sequence>
<dbReference type="PROSITE" id="PS51450">
    <property type="entry name" value="LRR"/>
    <property type="match status" value="3"/>
</dbReference>
<dbReference type="InterPro" id="IPR050836">
    <property type="entry name" value="SDS22/Internalin_LRR"/>
</dbReference>
<evidence type="ECO:0000256" key="1">
    <source>
        <dbReference type="ARBA" id="ARBA00022614"/>
    </source>
</evidence>
<evidence type="ECO:0000313" key="5">
    <source>
        <dbReference type="Proteomes" id="UP000184526"/>
    </source>
</evidence>
<feature type="compositionally biased region" description="Basic and acidic residues" evidence="3">
    <location>
        <begin position="482"/>
        <end position="492"/>
    </location>
</feature>
<feature type="region of interest" description="Disordered" evidence="3">
    <location>
        <begin position="466"/>
        <end position="500"/>
    </location>
</feature>
<keyword evidence="1" id="KW-0433">Leucine-rich repeat</keyword>
<evidence type="ECO:0000256" key="3">
    <source>
        <dbReference type="SAM" id="MobiDB-lite"/>
    </source>
</evidence>
<dbReference type="OrthoDB" id="2339349at2"/>
<accession>A0A1M5WNN8</accession>